<accession>A0A134CE49</accession>
<dbReference type="InterPro" id="IPR022383">
    <property type="entry name" value="Lactate/malate_DH_C"/>
</dbReference>
<evidence type="ECO:0000256" key="1">
    <source>
        <dbReference type="ARBA" id="ARBA00006054"/>
    </source>
</evidence>
<dbReference type="PANTHER" id="PTHR43128">
    <property type="entry name" value="L-2-HYDROXYCARBOXYLATE DEHYDROGENASE (NAD(P)(+))"/>
    <property type="match status" value="1"/>
</dbReference>
<dbReference type="GO" id="GO:0004459">
    <property type="term" value="F:L-lactate dehydrogenase (NAD+) activity"/>
    <property type="evidence" value="ECO:0007669"/>
    <property type="project" value="InterPro"/>
</dbReference>
<protein>
    <submittedName>
        <fullName evidence="9">Lactate/malate dehydrogenase, NAD binding domain protein</fullName>
    </submittedName>
</protein>
<feature type="binding site" evidence="5">
    <location>
        <position position="35"/>
    </location>
    <ligand>
        <name>NAD(+)</name>
        <dbReference type="ChEBI" id="CHEBI:57540"/>
    </ligand>
</feature>
<dbReference type="Proteomes" id="UP000070160">
    <property type="component" value="Unassembled WGS sequence"/>
</dbReference>
<gene>
    <name evidence="9" type="ORF">HMPREF3182_01229</name>
</gene>
<sequence>MQKRKVAVIGAGHVGSHVALSLAQAGTANEIVLLDCVKEKAVAQAMDIDDCLSGALCGYSVSIAAGTYQDIEDADILILAFGRSRRAGENRLDLFDDSIRMANDIIKHLKSIQFKGIMISISNPADIICEYIRRKMGWDRKRCFCTGTGLETYRLLRVLSRRTGINRRDINGFCMGEHGNSGFIVWSHVYLRNTPILHIHKDAFSEDVLDKQTIQEEVRWAGDMEVENKGCTEFGIANVVNQLVADIFGDQKRMHPCSVALKGEYGQIDVAVGVPCIVGKNGIEKVLEIPLTAEEQEAFVHTCEIIKGFLKRADEVQ</sequence>
<dbReference type="InterPro" id="IPR036291">
    <property type="entry name" value="NAD(P)-bd_dom_sf"/>
</dbReference>
<dbReference type="AlphaFoldDB" id="A0A134CE49"/>
<dbReference type="InterPro" id="IPR001236">
    <property type="entry name" value="Lactate/malate_DH_N"/>
</dbReference>
<evidence type="ECO:0000256" key="5">
    <source>
        <dbReference type="PIRSR" id="PIRSR000102-3"/>
    </source>
</evidence>
<keyword evidence="2 6" id="KW-0560">Oxidoreductase</keyword>
<proteinExistence type="inferred from homology"/>
<evidence type="ECO:0000313" key="9">
    <source>
        <dbReference type="EMBL" id="KXB90475.1"/>
    </source>
</evidence>
<evidence type="ECO:0000259" key="7">
    <source>
        <dbReference type="Pfam" id="PF00056"/>
    </source>
</evidence>
<dbReference type="PIRSF" id="PIRSF000102">
    <property type="entry name" value="Lac_mal_DH"/>
    <property type="match status" value="1"/>
</dbReference>
<dbReference type="RefSeq" id="WP_007393239.1">
    <property type="nucleotide sequence ID" value="NZ_KQ960953.1"/>
</dbReference>
<dbReference type="InterPro" id="IPR015955">
    <property type="entry name" value="Lactate_DH/Glyco_Ohase_4_C"/>
</dbReference>
<dbReference type="InterPro" id="IPR001557">
    <property type="entry name" value="L-lactate/malate_DH"/>
</dbReference>
<reference evidence="10" key="1">
    <citation type="submission" date="2016-01" db="EMBL/GenBank/DDBJ databases">
        <authorList>
            <person name="Mitreva M."/>
            <person name="Pepin K.H."/>
            <person name="Mihindukulasuriya K.A."/>
            <person name="Fulton R."/>
            <person name="Fronick C."/>
            <person name="O'Laughlin M."/>
            <person name="Miner T."/>
            <person name="Herter B."/>
            <person name="Rosa B.A."/>
            <person name="Cordes M."/>
            <person name="Tomlinson C."/>
            <person name="Wollam A."/>
            <person name="Palsikar V.B."/>
            <person name="Mardis E.R."/>
            <person name="Wilson R.K."/>
        </authorList>
    </citation>
    <scope>NUCLEOTIDE SEQUENCE [LARGE SCALE GENOMIC DNA]</scope>
    <source>
        <strain evidence="10">KA00182</strain>
    </source>
</reference>
<dbReference type="Gene3D" id="3.90.110.10">
    <property type="entry name" value="Lactate dehydrogenase/glycoside hydrolase, family 4, C-terminal"/>
    <property type="match status" value="1"/>
</dbReference>
<feature type="domain" description="Lactate/malate dehydrogenase N-terminal" evidence="7">
    <location>
        <begin position="5"/>
        <end position="144"/>
    </location>
</feature>
<dbReference type="Pfam" id="PF00056">
    <property type="entry name" value="Ldh_1_N"/>
    <property type="match status" value="1"/>
</dbReference>
<dbReference type="EMBL" id="LSDT01000046">
    <property type="protein sequence ID" value="KXB90475.1"/>
    <property type="molecule type" value="Genomic_DNA"/>
</dbReference>
<evidence type="ECO:0000256" key="6">
    <source>
        <dbReference type="RuleBase" id="RU003369"/>
    </source>
</evidence>
<feature type="domain" description="Lactate/malate dehydrogenase C-terminal" evidence="8">
    <location>
        <begin position="148"/>
        <end position="311"/>
    </location>
</feature>
<feature type="binding site" evidence="4">
    <location>
        <position position="154"/>
    </location>
    <ligand>
        <name>substrate</name>
    </ligand>
</feature>
<comment type="similarity">
    <text evidence="1">Belongs to the LDH/MDH superfamily. LDH family.</text>
</comment>
<dbReference type="PROSITE" id="PS00064">
    <property type="entry name" value="L_LDH"/>
    <property type="match status" value="1"/>
</dbReference>
<dbReference type="SUPFAM" id="SSF56327">
    <property type="entry name" value="LDH C-terminal domain-like"/>
    <property type="match status" value="1"/>
</dbReference>
<dbReference type="GO" id="GO:0006089">
    <property type="term" value="P:lactate metabolic process"/>
    <property type="evidence" value="ECO:0007669"/>
    <property type="project" value="TreeGrafter"/>
</dbReference>
<dbReference type="PRINTS" id="PR00086">
    <property type="entry name" value="LLDHDRGNASE"/>
</dbReference>
<dbReference type="InterPro" id="IPR018177">
    <property type="entry name" value="L-lactate_DH_AS"/>
</dbReference>
<dbReference type="SUPFAM" id="SSF51735">
    <property type="entry name" value="NAD(P)-binding Rossmann-fold domains"/>
    <property type="match status" value="1"/>
</dbReference>
<feature type="binding site" evidence="4">
    <location>
        <position position="85"/>
    </location>
    <ligand>
        <name>substrate</name>
    </ligand>
</feature>
<dbReference type="PANTHER" id="PTHR43128:SF31">
    <property type="entry name" value="L-LACTATE DEHYDROGENASE"/>
    <property type="match status" value="1"/>
</dbReference>
<name>A0A134CE49_9FIRM</name>
<feature type="binding site" evidence="5">
    <location>
        <begin position="121"/>
        <end position="123"/>
    </location>
    <ligand>
        <name>NAD(+)</name>
        <dbReference type="ChEBI" id="CHEBI:57540"/>
    </ligand>
</feature>
<evidence type="ECO:0000259" key="8">
    <source>
        <dbReference type="Pfam" id="PF02866"/>
    </source>
</evidence>
<dbReference type="Gene3D" id="3.40.50.720">
    <property type="entry name" value="NAD(P)-binding Rossmann-like Domain"/>
    <property type="match status" value="1"/>
</dbReference>
<dbReference type="PATRIC" id="fig|1588748.3.peg.1187"/>
<feature type="binding site" evidence="4">
    <location>
        <position position="91"/>
    </location>
    <ligand>
        <name>substrate</name>
    </ligand>
</feature>
<feature type="binding site" evidence="5">
    <location>
        <begin position="10"/>
        <end position="15"/>
    </location>
    <ligand>
        <name>NAD(+)</name>
        <dbReference type="ChEBI" id="CHEBI:57540"/>
    </ligand>
</feature>
<evidence type="ECO:0000256" key="4">
    <source>
        <dbReference type="PIRSR" id="PIRSR000102-2"/>
    </source>
</evidence>
<evidence type="ECO:0000313" key="10">
    <source>
        <dbReference type="Proteomes" id="UP000070160"/>
    </source>
</evidence>
<comment type="caution">
    <text evidence="9">The sequence shown here is derived from an EMBL/GenBank/DDBJ whole genome shotgun (WGS) entry which is preliminary data.</text>
</comment>
<dbReference type="STRING" id="1588748.HMPREF3182_01229"/>
<keyword evidence="5" id="KW-0520">NAD</keyword>
<organism evidence="9 10">
    <name type="scientific">Megasphaera hutchinsoni</name>
    <dbReference type="NCBI Taxonomy" id="1588748"/>
    <lineage>
        <taxon>Bacteria</taxon>
        <taxon>Bacillati</taxon>
        <taxon>Bacillota</taxon>
        <taxon>Negativicutes</taxon>
        <taxon>Veillonellales</taxon>
        <taxon>Veillonellaceae</taxon>
        <taxon>Megasphaera</taxon>
    </lineage>
</organism>
<evidence type="ECO:0000256" key="3">
    <source>
        <dbReference type="PIRSR" id="PIRSR000102-1"/>
    </source>
</evidence>
<evidence type="ECO:0000256" key="2">
    <source>
        <dbReference type="ARBA" id="ARBA00023002"/>
    </source>
</evidence>
<feature type="active site" description="Proton acceptor" evidence="3">
    <location>
        <position position="178"/>
    </location>
</feature>
<keyword evidence="10" id="KW-1185">Reference proteome</keyword>
<feature type="binding site" evidence="4">
    <location>
        <position position="123"/>
    </location>
    <ligand>
        <name>substrate</name>
    </ligand>
</feature>
<dbReference type="Pfam" id="PF02866">
    <property type="entry name" value="Ldh_1_C"/>
    <property type="match status" value="1"/>
</dbReference>